<protein>
    <recommendedName>
        <fullName evidence="8">Homoserine O-succinyltransferase</fullName>
        <shortName evidence="8">HST</shortName>
        <ecNumber evidence="8">2.3.1.46</ecNumber>
    </recommendedName>
    <alternativeName>
        <fullName evidence="8">Homoserine transsuccinylase</fullName>
        <shortName evidence="8">HTS</shortName>
    </alternativeName>
</protein>
<comment type="function">
    <text evidence="7 8">Transfers a succinyl group from succinyl-CoA to L-homoserine, forming succinyl-L-homoserine.</text>
</comment>
<evidence type="ECO:0000256" key="2">
    <source>
        <dbReference type="ARBA" id="ARBA00022490"/>
    </source>
</evidence>
<dbReference type="Proteomes" id="UP000176037">
    <property type="component" value="Unassembled WGS sequence"/>
</dbReference>
<dbReference type="GO" id="GO:0004414">
    <property type="term" value="F:homoserine O-acetyltransferase activity"/>
    <property type="evidence" value="ECO:0007669"/>
    <property type="project" value="UniProtKB-UniRule"/>
</dbReference>
<comment type="caution">
    <text evidence="8">Lacks conserved residue(s) required for the propagation of feature annotation.</text>
</comment>
<dbReference type="EMBL" id="MJIC01000010">
    <property type="protein sequence ID" value="OFI35330.1"/>
    <property type="molecule type" value="Genomic_DNA"/>
</dbReference>
<name>A0A1E8FHB9_9ALTE</name>
<gene>
    <name evidence="8" type="primary">metAS</name>
    <name evidence="10" type="ORF">BFC17_13650</name>
</gene>
<comment type="similarity">
    <text evidence="8">Belongs to the MetA family.</text>
</comment>
<dbReference type="InterPro" id="IPR029062">
    <property type="entry name" value="Class_I_gatase-like"/>
</dbReference>
<dbReference type="Pfam" id="PF04204">
    <property type="entry name" value="HTS"/>
    <property type="match status" value="1"/>
</dbReference>
<feature type="active site" description="Acyl-thioester intermediate" evidence="8 9">
    <location>
        <position position="142"/>
    </location>
</feature>
<dbReference type="OrthoDB" id="9772423at2"/>
<dbReference type="FunFam" id="3.40.50.880:FF:000004">
    <property type="entry name" value="Homoserine O-succinyltransferase"/>
    <property type="match status" value="1"/>
</dbReference>
<evidence type="ECO:0000313" key="10">
    <source>
        <dbReference type="EMBL" id="OFI35330.1"/>
    </source>
</evidence>
<feature type="binding site" evidence="8">
    <location>
        <position position="249"/>
    </location>
    <ligand>
        <name>substrate</name>
    </ligand>
</feature>
<evidence type="ECO:0000256" key="9">
    <source>
        <dbReference type="PIRSR" id="PIRSR000450-1"/>
    </source>
</evidence>
<evidence type="ECO:0000313" key="11">
    <source>
        <dbReference type="Proteomes" id="UP000176037"/>
    </source>
</evidence>
<keyword evidence="8" id="KW-0486">Methionine biosynthesis</keyword>
<dbReference type="HAMAP" id="MF_00295">
    <property type="entry name" value="MetA_acyltransf"/>
    <property type="match status" value="1"/>
</dbReference>
<comment type="caution">
    <text evidence="10">The sequence shown here is derived from an EMBL/GenBank/DDBJ whole genome shotgun (WGS) entry which is preliminary data.</text>
</comment>
<feature type="active site" evidence="8">
    <location>
        <position position="237"/>
    </location>
</feature>
<organism evidence="10 11">
    <name type="scientific">Alteromonas lipolytica</name>
    <dbReference type="NCBI Taxonomy" id="1856405"/>
    <lineage>
        <taxon>Bacteria</taxon>
        <taxon>Pseudomonadati</taxon>
        <taxon>Pseudomonadota</taxon>
        <taxon>Gammaproteobacteria</taxon>
        <taxon>Alteromonadales</taxon>
        <taxon>Alteromonadaceae</taxon>
        <taxon>Alteromonas/Salinimonas group</taxon>
        <taxon>Alteromonas</taxon>
    </lineage>
</organism>
<keyword evidence="3 8" id="KW-0028">Amino-acid biosynthesis</keyword>
<dbReference type="PANTHER" id="PTHR20919:SF0">
    <property type="entry name" value="HOMOSERINE O-SUCCINYLTRANSFERASE"/>
    <property type="match status" value="1"/>
</dbReference>
<dbReference type="STRING" id="1856405.BFC17_13650"/>
<keyword evidence="4 8" id="KW-0808">Transferase</keyword>
<feature type="binding site" evidence="8">
    <location>
        <position position="192"/>
    </location>
    <ligand>
        <name>substrate</name>
    </ligand>
</feature>
<dbReference type="RefSeq" id="WP_070176248.1">
    <property type="nucleotide sequence ID" value="NZ_BMJR01000001.1"/>
</dbReference>
<dbReference type="GO" id="GO:0005737">
    <property type="term" value="C:cytoplasm"/>
    <property type="evidence" value="ECO:0007669"/>
    <property type="project" value="UniProtKB-SubCell"/>
</dbReference>
<dbReference type="InterPro" id="IPR005697">
    <property type="entry name" value="HST_MetA"/>
</dbReference>
<evidence type="ECO:0000256" key="4">
    <source>
        <dbReference type="ARBA" id="ARBA00022679"/>
    </source>
</evidence>
<evidence type="ECO:0000256" key="7">
    <source>
        <dbReference type="ARBA" id="ARBA00053298"/>
    </source>
</evidence>
<reference evidence="10 11" key="1">
    <citation type="submission" date="2016-09" db="EMBL/GenBank/DDBJ databases">
        <title>Alteromonas lipolytica, a new species isolated from sea water.</title>
        <authorList>
            <person name="Wu Y.-H."/>
            <person name="Cheng H."/>
            <person name="Xu X.-W."/>
        </authorList>
    </citation>
    <scope>NUCLEOTIDE SEQUENCE [LARGE SCALE GENOMIC DNA]</scope>
    <source>
        <strain evidence="10 11">JW12</strain>
    </source>
</reference>
<comment type="catalytic activity">
    <reaction evidence="6 8">
        <text>L-homoserine + succinyl-CoA = O-succinyl-L-homoserine + CoA</text>
        <dbReference type="Rhea" id="RHEA:22008"/>
        <dbReference type="ChEBI" id="CHEBI:57287"/>
        <dbReference type="ChEBI" id="CHEBI:57292"/>
        <dbReference type="ChEBI" id="CHEBI:57476"/>
        <dbReference type="ChEBI" id="CHEBI:57661"/>
        <dbReference type="EC" id="2.3.1.46"/>
    </reaction>
</comment>
<dbReference type="SUPFAM" id="SSF52317">
    <property type="entry name" value="Class I glutamine amidotransferase-like"/>
    <property type="match status" value="1"/>
</dbReference>
<dbReference type="PIRSF" id="PIRSF000450">
    <property type="entry name" value="H_ser_succinyltr"/>
    <property type="match status" value="1"/>
</dbReference>
<sequence>MPIRIPENLPAQNVLQGENIFTMDSQRAATQDIRPMEVAILNLMPNKIETEVQLLRLLSNTPLQINVDLIRINDLAPKHTPQSHMDAFYHDFSDVAEKRYDGLIVTGAPLALLDYEDVNYWDTMKVILEWANRHVQSTLYLCWAAHAAMYHFHGIQRKLREEKLSGVFRHHVNDPLNELLRGFDSEFFAPHSRYGYIDSADYNSIPGLSVIAESDEAGAYVVASDDKRMVFITGHPEYDPETLNDEYVRDVKAGLEPNIPCNYYPDDDPAKSPMVRWRAHGSLLFTNWINYYVYQTTPYDLNQLVEKDQRKR</sequence>
<accession>A0A1E8FHB9</accession>
<dbReference type="InterPro" id="IPR033752">
    <property type="entry name" value="MetA_family"/>
</dbReference>
<feature type="site" description="Important for acyl-CoA specificity" evidence="8">
    <location>
        <position position="111"/>
    </location>
</feature>
<dbReference type="GO" id="GO:0008899">
    <property type="term" value="F:homoserine O-succinyltransferase activity"/>
    <property type="evidence" value="ECO:0007669"/>
    <property type="project" value="UniProtKB-EC"/>
</dbReference>
<dbReference type="UniPathway" id="UPA00051">
    <property type="reaction ID" value="UER00075"/>
</dbReference>
<proteinExistence type="inferred from homology"/>
<comment type="subcellular location">
    <subcellularLocation>
        <location evidence="1 8">Cytoplasm</location>
    </subcellularLocation>
</comment>
<dbReference type="PANTHER" id="PTHR20919">
    <property type="entry name" value="HOMOSERINE O-SUCCINYLTRANSFERASE"/>
    <property type="match status" value="1"/>
</dbReference>
<dbReference type="GO" id="GO:0019281">
    <property type="term" value="P:L-methionine biosynthetic process from homoserine via O-succinyl-L-homoserine and cystathionine"/>
    <property type="evidence" value="ECO:0007669"/>
    <property type="project" value="InterPro"/>
</dbReference>
<evidence type="ECO:0000256" key="8">
    <source>
        <dbReference type="HAMAP-Rule" id="MF_00295"/>
    </source>
</evidence>
<dbReference type="Gene3D" id="3.40.50.880">
    <property type="match status" value="1"/>
</dbReference>
<evidence type="ECO:0000256" key="1">
    <source>
        <dbReference type="ARBA" id="ARBA00004496"/>
    </source>
</evidence>
<keyword evidence="5 8" id="KW-0012">Acyltransferase</keyword>
<evidence type="ECO:0000256" key="5">
    <source>
        <dbReference type="ARBA" id="ARBA00023315"/>
    </source>
</evidence>
<evidence type="ECO:0000256" key="6">
    <source>
        <dbReference type="ARBA" id="ARBA00051253"/>
    </source>
</evidence>
<keyword evidence="11" id="KW-1185">Reference proteome</keyword>
<dbReference type="AlphaFoldDB" id="A0A1E8FHB9"/>
<evidence type="ECO:0000256" key="3">
    <source>
        <dbReference type="ARBA" id="ARBA00022605"/>
    </source>
</evidence>
<dbReference type="NCBIfam" id="TIGR01001">
    <property type="entry name" value="metA"/>
    <property type="match status" value="1"/>
</dbReference>
<feature type="binding site" evidence="8">
    <location>
        <position position="163"/>
    </location>
    <ligand>
        <name>substrate</name>
    </ligand>
</feature>
<dbReference type="CDD" id="cd03131">
    <property type="entry name" value="GATase1_HTS"/>
    <property type="match status" value="1"/>
</dbReference>
<comment type="pathway">
    <text evidence="8">Amino-acid biosynthesis; L-methionine biosynthesis via de novo pathway; O-succinyl-L-homoserine from L-homoserine: step 1/1.</text>
</comment>
<feature type="site" description="Important for substrate specificity" evidence="8">
    <location>
        <position position="192"/>
    </location>
</feature>
<feature type="active site" description="Proton acceptor" evidence="8">
    <location>
        <position position="235"/>
    </location>
</feature>
<dbReference type="EC" id="2.3.1.46" evidence="8"/>
<keyword evidence="2 8" id="KW-0963">Cytoplasm</keyword>